<dbReference type="AlphaFoldDB" id="R4V1T8"/>
<protein>
    <submittedName>
        <fullName evidence="1">Uncharacterized protein</fullName>
    </submittedName>
</protein>
<name>R4V1T8_COPFO</name>
<sequence>MSQIQRKSMKQMKRMLRRWDMFQSQPWDCQIMSRLLCTGDEWEGLCLCQRMNWSQKMNTLQNHSINKTSSYIRTVFIMMSIVYMKCVCW</sequence>
<organism evidence="1">
    <name type="scientific">Coptotermes formosanus</name>
    <name type="common">Formosan subterranean termite</name>
    <dbReference type="NCBI Taxonomy" id="36987"/>
    <lineage>
        <taxon>Eukaryota</taxon>
        <taxon>Metazoa</taxon>
        <taxon>Ecdysozoa</taxon>
        <taxon>Arthropoda</taxon>
        <taxon>Hexapoda</taxon>
        <taxon>Insecta</taxon>
        <taxon>Pterygota</taxon>
        <taxon>Neoptera</taxon>
        <taxon>Polyneoptera</taxon>
        <taxon>Dictyoptera</taxon>
        <taxon>Blattodea</taxon>
        <taxon>Blattoidea</taxon>
        <taxon>Termitoidae</taxon>
        <taxon>Rhinotermitidae</taxon>
        <taxon>Coptotermes</taxon>
    </lineage>
</organism>
<dbReference type="EMBL" id="KC740838">
    <property type="protein sequence ID" value="AGM32662.1"/>
    <property type="molecule type" value="mRNA"/>
</dbReference>
<proteinExistence type="evidence at transcript level"/>
<accession>R4V1T8</accession>
<reference evidence="1" key="1">
    <citation type="submission" date="2013-03" db="EMBL/GenBank/DDBJ databases">
        <title>Immune-Related transcriptome of Coptotermes formosanus Shiraki workers: the defense mechanism.</title>
        <authorList>
            <person name="Hussain A."/>
            <person name="Li Y.F."/>
            <person name="Wen S.Y."/>
        </authorList>
    </citation>
    <scope>NUCLEOTIDE SEQUENCE</scope>
</reference>
<evidence type="ECO:0000313" key="1">
    <source>
        <dbReference type="EMBL" id="AGM32662.1"/>
    </source>
</evidence>